<organism evidence="2 3">
    <name type="scientific">Amphibalanus amphitrite</name>
    <name type="common">Striped barnacle</name>
    <name type="synonym">Balanus amphitrite</name>
    <dbReference type="NCBI Taxonomy" id="1232801"/>
    <lineage>
        <taxon>Eukaryota</taxon>
        <taxon>Metazoa</taxon>
        <taxon>Ecdysozoa</taxon>
        <taxon>Arthropoda</taxon>
        <taxon>Crustacea</taxon>
        <taxon>Multicrustacea</taxon>
        <taxon>Cirripedia</taxon>
        <taxon>Thoracica</taxon>
        <taxon>Thoracicalcarea</taxon>
        <taxon>Balanomorpha</taxon>
        <taxon>Balanoidea</taxon>
        <taxon>Balanidae</taxon>
        <taxon>Amphibalaninae</taxon>
        <taxon>Amphibalanus</taxon>
    </lineage>
</organism>
<keyword evidence="2" id="KW-0808">Transferase</keyword>
<dbReference type="InterPro" id="IPR025714">
    <property type="entry name" value="Methyltranfer_dom"/>
</dbReference>
<accession>A0A6A4WLM5</accession>
<dbReference type="OrthoDB" id="10006218at2759"/>
<evidence type="ECO:0000313" key="2">
    <source>
        <dbReference type="EMBL" id="KAF0303542.1"/>
    </source>
</evidence>
<sequence length="271" mass="29700">MRLGSKVRSWSLSQLASGGWPPQEPVVLLSWPTPVATLEVSRQLYAYLETPTAYCRRLQLLGGSCSASGALSGHTLLCRDDAYAPESGQCLVYSASSAGEWSFARDTARYQCEVHVFDPALPTSTPRPEHAAGVQFHRLGLAGRGRTETSGAQALTLSELKEKVGHAGRVIDFLRVDVQGDEWGWLERDIEALSDVRQLGMRVYLSLDSLRRHHGLLWKLQALGLRLVYSAADSATGRAWDVEGVDGKVAVVYDLVFINRRHCRATFGCGA</sequence>
<dbReference type="GO" id="GO:0008168">
    <property type="term" value="F:methyltransferase activity"/>
    <property type="evidence" value="ECO:0007669"/>
    <property type="project" value="UniProtKB-KW"/>
</dbReference>
<dbReference type="InterPro" id="IPR026913">
    <property type="entry name" value="METTL24"/>
</dbReference>
<dbReference type="GO" id="GO:0032259">
    <property type="term" value="P:methylation"/>
    <property type="evidence" value="ECO:0007669"/>
    <property type="project" value="UniProtKB-KW"/>
</dbReference>
<evidence type="ECO:0000259" key="1">
    <source>
        <dbReference type="Pfam" id="PF13383"/>
    </source>
</evidence>
<keyword evidence="2" id="KW-0489">Methyltransferase</keyword>
<dbReference type="EMBL" id="VIIS01000932">
    <property type="protein sequence ID" value="KAF0303542.1"/>
    <property type="molecule type" value="Genomic_DNA"/>
</dbReference>
<dbReference type="Proteomes" id="UP000440578">
    <property type="component" value="Unassembled WGS sequence"/>
</dbReference>
<dbReference type="AlphaFoldDB" id="A0A6A4WLM5"/>
<protein>
    <submittedName>
        <fullName evidence="2">Methyltransferase-like protein 24</fullName>
    </submittedName>
</protein>
<reference evidence="2 3" key="1">
    <citation type="submission" date="2019-07" db="EMBL/GenBank/DDBJ databases">
        <title>Draft genome assembly of a fouling barnacle, Amphibalanus amphitrite (Darwin, 1854): The first reference genome for Thecostraca.</title>
        <authorList>
            <person name="Kim W."/>
        </authorList>
    </citation>
    <scope>NUCLEOTIDE SEQUENCE [LARGE SCALE GENOMIC DNA]</scope>
    <source>
        <strain evidence="2">SNU_AA5</strain>
        <tissue evidence="2">Soma without cirri and trophi</tissue>
    </source>
</reference>
<dbReference type="PANTHER" id="PTHR32026">
    <property type="entry name" value="METHYLTRANSFERASE-LIKE PROTEIN 24"/>
    <property type="match status" value="1"/>
</dbReference>
<comment type="caution">
    <text evidence="2">The sequence shown here is derived from an EMBL/GenBank/DDBJ whole genome shotgun (WGS) entry which is preliminary data.</text>
</comment>
<dbReference type="PANTHER" id="PTHR32026:SF10">
    <property type="entry name" value="METHYLTRANSFERASE-LIKE PROTEIN 24-RELATED"/>
    <property type="match status" value="1"/>
</dbReference>
<proteinExistence type="predicted"/>
<name>A0A6A4WLM5_AMPAM</name>
<feature type="domain" description="Methyltransferase" evidence="1">
    <location>
        <begin position="73"/>
        <end position="191"/>
    </location>
</feature>
<dbReference type="Pfam" id="PF13383">
    <property type="entry name" value="Methyltransf_22"/>
    <property type="match status" value="1"/>
</dbReference>
<keyword evidence="3" id="KW-1185">Reference proteome</keyword>
<gene>
    <name evidence="2" type="primary">Mettl24_4</name>
    <name evidence="2" type="ORF">FJT64_024491</name>
</gene>
<evidence type="ECO:0000313" key="3">
    <source>
        <dbReference type="Proteomes" id="UP000440578"/>
    </source>
</evidence>